<comment type="subcellular location">
    <subcellularLocation>
        <location evidence="5">Cytoplasm</location>
    </subcellularLocation>
</comment>
<protein>
    <recommendedName>
        <fullName evidence="5">[Ribosomal protein bS18]-alanine N-acetyltransferase</fullName>
        <ecNumber evidence="5">2.3.1.266</ecNumber>
    </recommendedName>
</protein>
<keyword evidence="2 5" id="KW-0963">Cytoplasm</keyword>
<comment type="function">
    <text evidence="5">Acetylates the N-terminal alanine of ribosomal protein bS18.</text>
</comment>
<dbReference type="NCBIfam" id="TIGR01575">
    <property type="entry name" value="rimI"/>
    <property type="match status" value="1"/>
</dbReference>
<comment type="caution">
    <text evidence="7">The sequence shown here is derived from an EMBL/GenBank/DDBJ whole genome shotgun (WGS) entry which is preliminary data.</text>
</comment>
<gene>
    <name evidence="7" type="primary">rimI</name>
    <name evidence="7" type="ORF">NE695_11980</name>
</gene>
<feature type="domain" description="N-acetyltransferase" evidence="6">
    <location>
        <begin position="1"/>
        <end position="144"/>
    </location>
</feature>
<dbReference type="PANTHER" id="PTHR43420:SF44">
    <property type="entry name" value="ACETYLTRANSFERASE YPEA"/>
    <property type="match status" value="1"/>
</dbReference>
<evidence type="ECO:0000256" key="4">
    <source>
        <dbReference type="ARBA" id="ARBA00023315"/>
    </source>
</evidence>
<dbReference type="EMBL" id="JANFZH010000027">
    <property type="protein sequence ID" value="MCQ4840627.1"/>
    <property type="molecule type" value="Genomic_DNA"/>
</dbReference>
<evidence type="ECO:0000256" key="5">
    <source>
        <dbReference type="RuleBase" id="RU363094"/>
    </source>
</evidence>
<dbReference type="PROSITE" id="PS51186">
    <property type="entry name" value="GNAT"/>
    <property type="match status" value="1"/>
</dbReference>
<evidence type="ECO:0000256" key="3">
    <source>
        <dbReference type="ARBA" id="ARBA00022679"/>
    </source>
</evidence>
<dbReference type="InterPro" id="IPR050680">
    <property type="entry name" value="YpeA/RimI_acetyltransf"/>
</dbReference>
<evidence type="ECO:0000256" key="2">
    <source>
        <dbReference type="ARBA" id="ARBA00022490"/>
    </source>
</evidence>
<dbReference type="CDD" id="cd04301">
    <property type="entry name" value="NAT_SF"/>
    <property type="match status" value="1"/>
</dbReference>
<comment type="catalytic activity">
    <reaction evidence="5">
        <text>N-terminal L-alanyl-[ribosomal protein bS18] + acetyl-CoA = N-terminal N(alpha)-acetyl-L-alanyl-[ribosomal protein bS18] + CoA + H(+)</text>
        <dbReference type="Rhea" id="RHEA:43756"/>
        <dbReference type="Rhea" id="RHEA-COMP:10676"/>
        <dbReference type="Rhea" id="RHEA-COMP:10677"/>
        <dbReference type="ChEBI" id="CHEBI:15378"/>
        <dbReference type="ChEBI" id="CHEBI:57287"/>
        <dbReference type="ChEBI" id="CHEBI:57288"/>
        <dbReference type="ChEBI" id="CHEBI:64718"/>
        <dbReference type="ChEBI" id="CHEBI:83683"/>
        <dbReference type="EC" id="2.3.1.266"/>
    </reaction>
</comment>
<dbReference type="InterPro" id="IPR016181">
    <property type="entry name" value="Acyl_CoA_acyltransferase"/>
</dbReference>
<dbReference type="PANTHER" id="PTHR43420">
    <property type="entry name" value="ACETYLTRANSFERASE"/>
    <property type="match status" value="1"/>
</dbReference>
<dbReference type="GO" id="GO:0008999">
    <property type="term" value="F:protein-N-terminal-alanine acetyltransferase activity"/>
    <property type="evidence" value="ECO:0007669"/>
    <property type="project" value="UniProtKB-EC"/>
</dbReference>
<evidence type="ECO:0000256" key="1">
    <source>
        <dbReference type="ARBA" id="ARBA00005395"/>
    </source>
</evidence>
<keyword evidence="7" id="KW-0689">Ribosomal protein</keyword>
<sequence>MEIVRMTREHTELLAELEKLCFARPWSQKALLDEVDNPNAYFVTAVDGDIVLGYGGMHCACKEYYMDNVAVFGHHRRKGVGSAIVEALAAEAKRRGGEFISLEVRPSNAQALRLYTRLGFAEEGRRRNFYSNPTEDALLLTRRF</sequence>
<dbReference type="SUPFAM" id="SSF55729">
    <property type="entry name" value="Acyl-CoA N-acyltransferases (Nat)"/>
    <property type="match status" value="1"/>
</dbReference>
<keyword evidence="7" id="KW-0687">Ribonucleoprotein</keyword>
<proteinExistence type="inferred from homology"/>
<keyword evidence="4 7" id="KW-0012">Acyltransferase</keyword>
<dbReference type="InterPro" id="IPR006464">
    <property type="entry name" value="AcTrfase_RimI/Ard1"/>
</dbReference>
<evidence type="ECO:0000259" key="6">
    <source>
        <dbReference type="PROSITE" id="PS51186"/>
    </source>
</evidence>
<dbReference type="EC" id="2.3.1.266" evidence="5"/>
<keyword evidence="3 7" id="KW-0808">Transferase</keyword>
<dbReference type="Pfam" id="PF00583">
    <property type="entry name" value="Acetyltransf_1"/>
    <property type="match status" value="1"/>
</dbReference>
<organism evidence="7 8">
    <name type="scientific">Neglectibacter timonensis</name>
    <dbReference type="NCBI Taxonomy" id="1776382"/>
    <lineage>
        <taxon>Bacteria</taxon>
        <taxon>Bacillati</taxon>
        <taxon>Bacillota</taxon>
        <taxon>Clostridia</taxon>
        <taxon>Eubacteriales</taxon>
        <taxon>Oscillospiraceae</taxon>
        <taxon>Neglectibacter</taxon>
    </lineage>
</organism>
<reference evidence="7 8" key="1">
    <citation type="submission" date="2022-06" db="EMBL/GenBank/DDBJ databases">
        <title>Isolation of gut microbiota from human fecal samples.</title>
        <authorList>
            <person name="Pamer E.G."/>
            <person name="Barat B."/>
            <person name="Waligurski E."/>
            <person name="Medina S."/>
            <person name="Paddock L."/>
            <person name="Mostad J."/>
        </authorList>
    </citation>
    <scope>NUCLEOTIDE SEQUENCE [LARGE SCALE GENOMIC DNA]</scope>
    <source>
        <strain evidence="7 8">DFI.9.73</strain>
    </source>
</reference>
<keyword evidence="8" id="KW-1185">Reference proteome</keyword>
<evidence type="ECO:0000313" key="7">
    <source>
        <dbReference type="EMBL" id="MCQ4840627.1"/>
    </source>
</evidence>
<dbReference type="Proteomes" id="UP001524473">
    <property type="component" value="Unassembled WGS sequence"/>
</dbReference>
<dbReference type="GeneID" id="90531264"/>
<dbReference type="GO" id="GO:0005840">
    <property type="term" value="C:ribosome"/>
    <property type="evidence" value="ECO:0007669"/>
    <property type="project" value="UniProtKB-KW"/>
</dbReference>
<accession>A0ABT1S110</accession>
<name>A0ABT1S110_9FIRM</name>
<comment type="similarity">
    <text evidence="1 5">Belongs to the acetyltransferase family. RimI subfamily.</text>
</comment>
<dbReference type="Gene3D" id="3.40.630.30">
    <property type="match status" value="1"/>
</dbReference>
<dbReference type="InterPro" id="IPR000182">
    <property type="entry name" value="GNAT_dom"/>
</dbReference>
<evidence type="ECO:0000313" key="8">
    <source>
        <dbReference type="Proteomes" id="UP001524473"/>
    </source>
</evidence>
<dbReference type="RefSeq" id="WP_242871058.1">
    <property type="nucleotide sequence ID" value="NZ_CABKVV010000010.1"/>
</dbReference>